<dbReference type="InterPro" id="IPR044592">
    <property type="entry name" value="RING1A/B"/>
</dbReference>
<dbReference type="PROSITE" id="PS50089">
    <property type="entry name" value="ZF_RING_2"/>
    <property type="match status" value="1"/>
</dbReference>
<feature type="domain" description="RING-type" evidence="6">
    <location>
        <begin position="88"/>
        <end position="128"/>
    </location>
</feature>
<dbReference type="SUPFAM" id="SSF57850">
    <property type="entry name" value="RING/U-box"/>
    <property type="match status" value="1"/>
</dbReference>
<accession>A0ABD0W2A6</accession>
<keyword evidence="8" id="KW-1185">Reference proteome</keyword>
<dbReference type="CDD" id="cd16531">
    <property type="entry name" value="RING-HC_RING1-like"/>
    <property type="match status" value="1"/>
</dbReference>
<evidence type="ECO:0000313" key="8">
    <source>
        <dbReference type="Proteomes" id="UP001552299"/>
    </source>
</evidence>
<dbReference type="EMBL" id="JANQDX010000002">
    <property type="protein sequence ID" value="KAL0928091.1"/>
    <property type="molecule type" value="Genomic_DNA"/>
</dbReference>
<evidence type="ECO:0000256" key="5">
    <source>
        <dbReference type="SAM" id="MobiDB-lite"/>
    </source>
</evidence>
<dbReference type="InterPro" id="IPR013083">
    <property type="entry name" value="Znf_RING/FYVE/PHD"/>
</dbReference>
<evidence type="ECO:0000256" key="2">
    <source>
        <dbReference type="ARBA" id="ARBA00022771"/>
    </source>
</evidence>
<feature type="region of interest" description="Disordered" evidence="5">
    <location>
        <begin position="215"/>
        <end position="268"/>
    </location>
</feature>
<keyword evidence="2 4" id="KW-0863">Zinc-finger</keyword>
<keyword evidence="3" id="KW-0862">Zinc</keyword>
<dbReference type="InterPro" id="IPR017907">
    <property type="entry name" value="Znf_RING_CS"/>
</dbReference>
<dbReference type="SMART" id="SM00184">
    <property type="entry name" value="RING"/>
    <property type="match status" value="1"/>
</dbReference>
<organism evidence="7 8">
    <name type="scientific">Dendrobium thyrsiflorum</name>
    <name type="common">Pinecone-like raceme dendrobium</name>
    <name type="synonym">Orchid</name>
    <dbReference type="NCBI Taxonomy" id="117978"/>
    <lineage>
        <taxon>Eukaryota</taxon>
        <taxon>Viridiplantae</taxon>
        <taxon>Streptophyta</taxon>
        <taxon>Embryophyta</taxon>
        <taxon>Tracheophyta</taxon>
        <taxon>Spermatophyta</taxon>
        <taxon>Magnoliopsida</taxon>
        <taxon>Liliopsida</taxon>
        <taxon>Asparagales</taxon>
        <taxon>Orchidaceae</taxon>
        <taxon>Epidendroideae</taxon>
        <taxon>Malaxideae</taxon>
        <taxon>Dendrobiinae</taxon>
        <taxon>Dendrobium</taxon>
    </lineage>
</organism>
<name>A0ABD0W2A6_DENTH</name>
<evidence type="ECO:0000256" key="1">
    <source>
        <dbReference type="ARBA" id="ARBA00022723"/>
    </source>
</evidence>
<dbReference type="Proteomes" id="UP001552299">
    <property type="component" value="Unassembled WGS sequence"/>
</dbReference>
<evidence type="ECO:0000256" key="3">
    <source>
        <dbReference type="ARBA" id="ARBA00022833"/>
    </source>
</evidence>
<evidence type="ECO:0000256" key="4">
    <source>
        <dbReference type="PROSITE-ProRule" id="PRU00175"/>
    </source>
</evidence>
<feature type="region of interest" description="Disordered" evidence="5">
    <location>
        <begin position="1"/>
        <end position="61"/>
    </location>
</feature>
<evidence type="ECO:0000259" key="6">
    <source>
        <dbReference type="PROSITE" id="PS50089"/>
    </source>
</evidence>
<dbReference type="InterPro" id="IPR001841">
    <property type="entry name" value="Znf_RING"/>
</dbReference>
<feature type="compositionally biased region" description="Polar residues" evidence="5">
    <location>
        <begin position="43"/>
        <end position="59"/>
    </location>
</feature>
<dbReference type="PANTHER" id="PTHR46537">
    <property type="entry name" value="OS11G0578200 PROTEIN"/>
    <property type="match status" value="1"/>
</dbReference>
<feature type="compositionally biased region" description="Low complexity" evidence="5">
    <location>
        <begin position="7"/>
        <end position="22"/>
    </location>
</feature>
<sequence length="475" mass="53045">MPAQKQAALSASSPSAGSDNSSPFESAAADPPDENHNAATGEDVNTPSHSTPPQDQDGQIRTAKVAAVALPRRAPMIRKMDIRKEVQCPICLGIIRKTRTVMECLHRFCRECIDKSMRLGNNECPACRTHCASRRSLRDDPNFDALIAALYPDIDKYEEEELAFHEEERNRYKKIQASIAETFRRQSEALGKRRPISKSAAEACMRRSDCSYRTGQRQNGYFRGRGKATARNASPVVSDDDDEEYVNGNDAGKDSSSAEEASPDRRPKRCRLMAAPRSSPARIAGNVDLGYGENYDLEMNRETMRTSPLRAGNRELAWGKGGARSQTRHGNSSGSNGRFLKAARLARLMEYLRNLEENEDKYEIHLKLIPLNEQSLHLESPYICCPPTISIRHILQFIAIQTSVQVEGVAVFVKRRQYDTVEPSNQVEKVQSDSSEEFQILDPEELLVGLLASYTSNRGDLELVYCANADREKAS</sequence>
<dbReference type="PROSITE" id="PS00518">
    <property type="entry name" value="ZF_RING_1"/>
    <property type="match status" value="1"/>
</dbReference>
<keyword evidence="1" id="KW-0479">Metal-binding</keyword>
<comment type="caution">
    <text evidence="7">The sequence shown here is derived from an EMBL/GenBank/DDBJ whole genome shotgun (WGS) entry which is preliminary data.</text>
</comment>
<dbReference type="Pfam" id="PF13923">
    <property type="entry name" value="zf-C3HC4_2"/>
    <property type="match status" value="1"/>
</dbReference>
<dbReference type="AlphaFoldDB" id="A0ABD0W2A6"/>
<dbReference type="GO" id="GO:0008270">
    <property type="term" value="F:zinc ion binding"/>
    <property type="evidence" value="ECO:0007669"/>
    <property type="project" value="UniProtKB-KW"/>
</dbReference>
<dbReference type="PANTHER" id="PTHR46537:SF3">
    <property type="entry name" value="E3 UBIQUITIN-PROTEIN LIGASE RING1A"/>
    <property type="match status" value="1"/>
</dbReference>
<evidence type="ECO:0000313" key="7">
    <source>
        <dbReference type="EMBL" id="KAL0928091.1"/>
    </source>
</evidence>
<proteinExistence type="predicted"/>
<protein>
    <recommendedName>
        <fullName evidence="6">RING-type domain-containing protein</fullName>
    </recommendedName>
</protein>
<reference evidence="7 8" key="1">
    <citation type="journal article" date="2024" name="Plant Biotechnol. J.">
        <title>Dendrobium thyrsiflorum genome and its molecular insights into genes involved in important horticultural traits.</title>
        <authorList>
            <person name="Chen B."/>
            <person name="Wang J.Y."/>
            <person name="Zheng P.J."/>
            <person name="Li K.L."/>
            <person name="Liang Y.M."/>
            <person name="Chen X.F."/>
            <person name="Zhang C."/>
            <person name="Zhao X."/>
            <person name="He X."/>
            <person name="Zhang G.Q."/>
            <person name="Liu Z.J."/>
            <person name="Xu Q."/>
        </authorList>
    </citation>
    <scope>NUCLEOTIDE SEQUENCE [LARGE SCALE GENOMIC DNA]</scope>
    <source>
        <strain evidence="7">GZMU011</strain>
    </source>
</reference>
<gene>
    <name evidence="7" type="ORF">M5K25_002331</name>
</gene>
<dbReference type="Gene3D" id="3.30.40.10">
    <property type="entry name" value="Zinc/RING finger domain, C3HC4 (zinc finger)"/>
    <property type="match status" value="1"/>
</dbReference>